<dbReference type="SUPFAM" id="SSF110849">
    <property type="entry name" value="ParB/Sulfiredoxin"/>
    <property type="match status" value="1"/>
</dbReference>
<dbReference type="Pfam" id="PF02195">
    <property type="entry name" value="ParB_N"/>
    <property type="match status" value="1"/>
</dbReference>
<comment type="similarity">
    <text evidence="2">Belongs to the ParB family.</text>
</comment>
<keyword evidence="3" id="KW-0963">Cytoplasm</keyword>
<dbReference type="Gene3D" id="1.10.10.2830">
    <property type="match status" value="1"/>
</dbReference>
<dbReference type="InterPro" id="IPR004437">
    <property type="entry name" value="ParB/RepB/Spo0J"/>
</dbReference>
<evidence type="ECO:0000256" key="7">
    <source>
        <dbReference type="ARBA" id="ARBA00023306"/>
    </source>
</evidence>
<dbReference type="GO" id="GO:0045881">
    <property type="term" value="P:positive regulation of sporulation resulting in formation of a cellular spore"/>
    <property type="evidence" value="ECO:0007669"/>
    <property type="project" value="TreeGrafter"/>
</dbReference>
<organism evidence="9 10">
    <name type="scientific">Paenibacillus antri</name>
    <dbReference type="NCBI Taxonomy" id="2582848"/>
    <lineage>
        <taxon>Bacteria</taxon>
        <taxon>Bacillati</taxon>
        <taxon>Bacillota</taxon>
        <taxon>Bacilli</taxon>
        <taxon>Bacillales</taxon>
        <taxon>Paenibacillaceae</taxon>
        <taxon>Paenibacillus</taxon>
    </lineage>
</organism>
<evidence type="ECO:0000256" key="4">
    <source>
        <dbReference type="ARBA" id="ARBA00022618"/>
    </source>
</evidence>
<dbReference type="NCBIfam" id="TIGR00180">
    <property type="entry name" value="parB_part"/>
    <property type="match status" value="1"/>
</dbReference>
<dbReference type="GO" id="GO:0009295">
    <property type="term" value="C:nucleoid"/>
    <property type="evidence" value="ECO:0007669"/>
    <property type="project" value="UniProtKB-SubCell"/>
</dbReference>
<evidence type="ECO:0000256" key="3">
    <source>
        <dbReference type="ARBA" id="ARBA00022490"/>
    </source>
</evidence>
<dbReference type="FunFam" id="1.10.10.2830:FF:000001">
    <property type="entry name" value="Chromosome partitioning protein ParB"/>
    <property type="match status" value="1"/>
</dbReference>
<comment type="subcellular location">
    <subcellularLocation>
        <location evidence="1">Cytoplasm</location>
        <location evidence="1">Nucleoid</location>
    </subcellularLocation>
</comment>
<dbReference type="GO" id="GO:0007059">
    <property type="term" value="P:chromosome segregation"/>
    <property type="evidence" value="ECO:0007669"/>
    <property type="project" value="TreeGrafter"/>
</dbReference>
<dbReference type="Pfam" id="PF17762">
    <property type="entry name" value="HTH_ParB"/>
    <property type="match status" value="1"/>
</dbReference>
<dbReference type="GO" id="GO:0003677">
    <property type="term" value="F:DNA binding"/>
    <property type="evidence" value="ECO:0007669"/>
    <property type="project" value="UniProtKB-KW"/>
</dbReference>
<dbReference type="SMART" id="SM00470">
    <property type="entry name" value="ParB"/>
    <property type="match status" value="1"/>
</dbReference>
<comment type="caution">
    <text evidence="9">The sequence shown here is derived from an EMBL/GenBank/DDBJ whole genome shotgun (WGS) entry which is preliminary data.</text>
</comment>
<evidence type="ECO:0000313" key="9">
    <source>
        <dbReference type="EMBL" id="TLS48874.1"/>
    </source>
</evidence>
<dbReference type="Gene3D" id="3.90.1530.30">
    <property type="match status" value="1"/>
</dbReference>
<feature type="domain" description="ParB-like N-terminal" evidence="8">
    <location>
        <begin position="21"/>
        <end position="110"/>
    </location>
</feature>
<evidence type="ECO:0000256" key="5">
    <source>
        <dbReference type="ARBA" id="ARBA00023125"/>
    </source>
</evidence>
<keyword evidence="10" id="KW-1185">Reference proteome</keyword>
<dbReference type="InterPro" id="IPR003115">
    <property type="entry name" value="ParB_N"/>
</dbReference>
<dbReference type="EMBL" id="VCIW01000027">
    <property type="protein sequence ID" value="TLS48874.1"/>
    <property type="molecule type" value="Genomic_DNA"/>
</dbReference>
<gene>
    <name evidence="9" type="primary">noc</name>
    <name evidence="9" type="ORF">FE782_28130</name>
</gene>
<proteinExistence type="inferred from homology"/>
<keyword evidence="6" id="KW-0717">Septation</keyword>
<dbReference type="InterPro" id="IPR036086">
    <property type="entry name" value="ParB/Sulfiredoxin_sf"/>
</dbReference>
<evidence type="ECO:0000256" key="6">
    <source>
        <dbReference type="ARBA" id="ARBA00023210"/>
    </source>
</evidence>
<dbReference type="CDD" id="cd16393">
    <property type="entry name" value="SPO0J_N"/>
    <property type="match status" value="1"/>
</dbReference>
<dbReference type="InterPro" id="IPR023705">
    <property type="entry name" value="Nucleoid_occlusion_protein"/>
</dbReference>
<dbReference type="GO" id="GO:0000917">
    <property type="term" value="P:division septum assembly"/>
    <property type="evidence" value="ECO:0007669"/>
    <property type="project" value="UniProtKB-KW"/>
</dbReference>
<dbReference type="InterPro" id="IPR050336">
    <property type="entry name" value="Chromosome_partition/occlusion"/>
</dbReference>
<dbReference type="GO" id="GO:0005694">
    <property type="term" value="C:chromosome"/>
    <property type="evidence" value="ECO:0007669"/>
    <property type="project" value="TreeGrafter"/>
</dbReference>
<dbReference type="Proteomes" id="UP000309676">
    <property type="component" value="Unassembled WGS sequence"/>
</dbReference>
<keyword evidence="5" id="KW-0238">DNA-binding</keyword>
<dbReference type="AlphaFoldDB" id="A0A5R9G781"/>
<protein>
    <submittedName>
        <fullName evidence="9">Nucleoid occlusion protein</fullName>
    </submittedName>
</protein>
<name>A0A5R9G781_9BACL</name>
<dbReference type="RefSeq" id="WP_138197684.1">
    <property type="nucleotide sequence ID" value="NZ_VCIW01000027.1"/>
</dbReference>
<accession>A0A5R9G781</accession>
<dbReference type="FunFam" id="3.90.1530.30:FF:000001">
    <property type="entry name" value="Chromosome partitioning protein ParB"/>
    <property type="match status" value="1"/>
</dbReference>
<keyword evidence="4" id="KW-0132">Cell division</keyword>
<evidence type="ECO:0000313" key="10">
    <source>
        <dbReference type="Proteomes" id="UP000309676"/>
    </source>
</evidence>
<dbReference type="OrthoDB" id="9802051at2"/>
<evidence type="ECO:0000259" key="8">
    <source>
        <dbReference type="SMART" id="SM00470"/>
    </source>
</evidence>
<evidence type="ECO:0000256" key="2">
    <source>
        <dbReference type="ARBA" id="ARBA00006295"/>
    </source>
</evidence>
<sequence length="274" mass="31918">MKEQFNRFFGLQEKTTNEEVKMIPVESIVPSPYQPRSVFDDERIEELCQTIRTHGVIQPIVVRVRDGRHELIAGERRWRAVRKLEWDTIPAIVREFNDSQAASISLIENLQREGLTSIEEAIAYQKLIEIHQLTQESLAQRLGKSQSTIANKIRLLHLSEPVKQALLERQITERHARAMLALPTEELQLKVLEDIVTKELNVKQTETRIQFILESIRQSVEKKPKRISFSKDVRLAVNTIRQSVDMVMGTGMNIVKDEQDYEDRYEIIIKIPKR</sequence>
<dbReference type="NCBIfam" id="TIGR04285">
    <property type="entry name" value="nucleoid_noc"/>
    <property type="match status" value="1"/>
</dbReference>
<dbReference type="PANTHER" id="PTHR33375:SF8">
    <property type="entry name" value="NUCLEOID OCCLUSION PROTEIN"/>
    <property type="match status" value="1"/>
</dbReference>
<dbReference type="InterPro" id="IPR041468">
    <property type="entry name" value="HTH_ParB/Spo0J"/>
</dbReference>
<keyword evidence="7" id="KW-0131">Cell cycle</keyword>
<dbReference type="PANTHER" id="PTHR33375">
    <property type="entry name" value="CHROMOSOME-PARTITIONING PROTEIN PARB-RELATED"/>
    <property type="match status" value="1"/>
</dbReference>
<reference evidence="9 10" key="1">
    <citation type="submission" date="2019-05" db="EMBL/GenBank/DDBJ databases">
        <authorList>
            <person name="Narsing Rao M.P."/>
            <person name="Li W.J."/>
        </authorList>
    </citation>
    <scope>NUCLEOTIDE SEQUENCE [LARGE SCALE GENOMIC DNA]</scope>
    <source>
        <strain evidence="9 10">SYSU_K30003</strain>
    </source>
</reference>
<evidence type="ECO:0000256" key="1">
    <source>
        <dbReference type="ARBA" id="ARBA00004453"/>
    </source>
</evidence>